<dbReference type="NCBIfam" id="NF005559">
    <property type="entry name" value="PRK07231.1"/>
    <property type="match status" value="1"/>
</dbReference>
<dbReference type="PANTHER" id="PTHR43639">
    <property type="entry name" value="OXIDOREDUCTASE, SHORT-CHAIN DEHYDROGENASE/REDUCTASE FAMILY (AFU_ORTHOLOGUE AFUA_5G02870)"/>
    <property type="match status" value="1"/>
</dbReference>
<reference evidence="4 5" key="1">
    <citation type="submission" date="2019-08" db="EMBL/GenBank/DDBJ databases">
        <title>Parahaliea maris sp. nov., isolated from the surface seawater.</title>
        <authorList>
            <person name="Liu Y."/>
        </authorList>
    </citation>
    <scope>NUCLEOTIDE SEQUENCE [LARGE SCALE GENOMIC DNA]</scope>
    <source>
        <strain evidence="4 5">S2-26</strain>
    </source>
</reference>
<protein>
    <submittedName>
        <fullName evidence="4">Glucose 1-dehydrogenase</fullName>
        <ecNumber evidence="4">1.1.1.47</ecNumber>
    </submittedName>
</protein>
<dbReference type="SMART" id="SM00822">
    <property type="entry name" value="PKS_KR"/>
    <property type="match status" value="1"/>
</dbReference>
<feature type="domain" description="Ketoreductase" evidence="3">
    <location>
        <begin position="12"/>
        <end position="194"/>
    </location>
</feature>
<dbReference type="RefSeq" id="WP_148064905.1">
    <property type="nucleotide sequence ID" value="NZ_VRYZ01000006.1"/>
</dbReference>
<dbReference type="PRINTS" id="PR00080">
    <property type="entry name" value="SDRFAMILY"/>
</dbReference>
<comment type="caution">
    <text evidence="4">The sequence shown here is derived from an EMBL/GenBank/DDBJ whole genome shotgun (WGS) entry which is preliminary data.</text>
</comment>
<evidence type="ECO:0000259" key="3">
    <source>
        <dbReference type="SMART" id="SM00822"/>
    </source>
</evidence>
<dbReference type="PRINTS" id="PR00081">
    <property type="entry name" value="GDHRDH"/>
</dbReference>
<dbReference type="FunFam" id="3.40.50.720:FF:000084">
    <property type="entry name" value="Short-chain dehydrogenase reductase"/>
    <property type="match status" value="1"/>
</dbReference>
<dbReference type="EMBL" id="VRYZ01000006">
    <property type="protein sequence ID" value="TXS90379.1"/>
    <property type="molecule type" value="Genomic_DNA"/>
</dbReference>
<dbReference type="GO" id="GO:0047936">
    <property type="term" value="F:glucose 1-dehydrogenase [NAD(P)+] activity"/>
    <property type="evidence" value="ECO:0007669"/>
    <property type="project" value="UniProtKB-EC"/>
</dbReference>
<keyword evidence="5" id="KW-1185">Reference proteome</keyword>
<comment type="similarity">
    <text evidence="1">Belongs to the short-chain dehydrogenases/reductases (SDR) family.</text>
</comment>
<dbReference type="EC" id="1.1.1.47" evidence="4"/>
<dbReference type="Proteomes" id="UP000321933">
    <property type="component" value="Unassembled WGS sequence"/>
</dbReference>
<evidence type="ECO:0000256" key="2">
    <source>
        <dbReference type="ARBA" id="ARBA00023002"/>
    </source>
</evidence>
<proteinExistence type="inferred from homology"/>
<dbReference type="Pfam" id="PF13561">
    <property type="entry name" value="adh_short_C2"/>
    <property type="match status" value="1"/>
</dbReference>
<dbReference type="Gene3D" id="3.40.50.720">
    <property type="entry name" value="NAD(P)-binding Rossmann-like Domain"/>
    <property type="match status" value="1"/>
</dbReference>
<sequence length="266" mass="27917">MALMDKFRLDGKVALITGGGKGIGAGCARAFAEAGARVAIAARTRADLERVAAEVDSLGSEALLIEADVLDFEQLRELGPKTLAHFGRLDILVNNAGGFPPKPAANTSVEEFEGAFRFNVSTAFELSRCCAPLMVESAGGGAMVNISSIAGHRPTPCFSAYGTAKAAMSFLTRELAQEYAPKVRVNAIAVGSTRTDALDTVLTDEIERTMVELTPMARLGEVEDVALGALYLCSPAASYVTGDILAVNGGMERLNMQMPRAWGGLG</sequence>
<dbReference type="InterPro" id="IPR057326">
    <property type="entry name" value="KR_dom"/>
</dbReference>
<keyword evidence="2 4" id="KW-0560">Oxidoreductase</keyword>
<gene>
    <name evidence="4" type="ORF">FVW59_13610</name>
</gene>
<dbReference type="OrthoDB" id="9775864at2"/>
<dbReference type="InterPro" id="IPR002347">
    <property type="entry name" value="SDR_fam"/>
</dbReference>
<dbReference type="PROSITE" id="PS00061">
    <property type="entry name" value="ADH_SHORT"/>
    <property type="match status" value="1"/>
</dbReference>
<dbReference type="PANTHER" id="PTHR43639:SF1">
    <property type="entry name" value="SHORT-CHAIN DEHYDROGENASE_REDUCTASE FAMILY PROTEIN"/>
    <property type="match status" value="1"/>
</dbReference>
<organism evidence="4 5">
    <name type="scientific">Parahaliea aestuarii</name>
    <dbReference type="NCBI Taxonomy" id="1852021"/>
    <lineage>
        <taxon>Bacteria</taxon>
        <taxon>Pseudomonadati</taxon>
        <taxon>Pseudomonadota</taxon>
        <taxon>Gammaproteobacteria</taxon>
        <taxon>Cellvibrionales</taxon>
        <taxon>Halieaceae</taxon>
        <taxon>Parahaliea</taxon>
    </lineage>
</organism>
<evidence type="ECO:0000256" key="1">
    <source>
        <dbReference type="ARBA" id="ARBA00006484"/>
    </source>
</evidence>
<dbReference type="InterPro" id="IPR036291">
    <property type="entry name" value="NAD(P)-bd_dom_sf"/>
</dbReference>
<dbReference type="SUPFAM" id="SSF51735">
    <property type="entry name" value="NAD(P)-binding Rossmann-fold domains"/>
    <property type="match status" value="1"/>
</dbReference>
<evidence type="ECO:0000313" key="5">
    <source>
        <dbReference type="Proteomes" id="UP000321933"/>
    </source>
</evidence>
<accession>A0A5C8ZRM2</accession>
<evidence type="ECO:0000313" key="4">
    <source>
        <dbReference type="EMBL" id="TXS90379.1"/>
    </source>
</evidence>
<name>A0A5C8ZRM2_9GAMM</name>
<dbReference type="InterPro" id="IPR020904">
    <property type="entry name" value="Sc_DH/Rdtase_CS"/>
</dbReference>
<dbReference type="AlphaFoldDB" id="A0A5C8ZRM2"/>